<dbReference type="Gene3D" id="1.10.8.430">
    <property type="entry name" value="Helical domain of apoptotic protease-activating factors"/>
    <property type="match status" value="1"/>
</dbReference>
<dbReference type="Pfam" id="PF00931">
    <property type="entry name" value="NB-ARC"/>
    <property type="match status" value="1"/>
</dbReference>
<dbReference type="Pfam" id="PF01582">
    <property type="entry name" value="TIR"/>
    <property type="match status" value="1"/>
</dbReference>
<keyword evidence="2" id="KW-0677">Repeat</keyword>
<gene>
    <name evidence="5" type="ORF">SSX86_031489</name>
</gene>
<proteinExistence type="predicted"/>
<dbReference type="InterPro" id="IPR044974">
    <property type="entry name" value="Disease_R_plants"/>
</dbReference>
<sequence>MAVLTEIPEASSPSSSLSTYDYDVFLSFRGTDTRYNFTDHLLKALREATIDTFFDDSEIQIGDFLKPELENAIKSSRASIIVLSKDYASSTWCLDELALIMERRRTSKHIVFPIFYYVKPSDVRKQQNSFGDAMVKHLQRMEAESDAEIRSQLARKVEKWKKALTEVADMKGEEADGRRRETILIEQVVKDISSRLHLHTRSKLSHIIGRESSIRMITSFLKDGSRQSTEILTIWGMAGIGKTYLANYVFQLHYLDFERSCFLGDIERKCTSPYGMLDLQKQLLKDIRVGSWMDINNVNVGTFKIEKSLFRNRTLLVLDGINMYEQLDVLIGTKGLHPGTKIIITSVDGSLTEKCRLFETRVPPKHTKHLLHGLHNKESLQLLSWHAFGCNEPNESDKKESMKVIQYCKGHPLALEVLGSSLRSEHVTLEDILESLGKDINPKISEVLKISFDTLPSEKDKELFKHIACLFVGEDRKFTEDILRACGICKSSGIKILINRCLLTDKFKLQVLAEIDEEVLRSLGWINVKYLKHYKVSMADSDGCYHCTGKVLPTQMLYEHGIFSTYLEGQEVPKWITHRSNGSSVTLKSSLKNEANEEVIVWLSHWIFGNSEFEDGDEVCVDVSVQFSYGYDGFDLSYGGEGPDYANVREYGISLVYDDNVNQEEDPLGYYKSWNHIIGGDLSAAQSSSSHYLLKQRGI</sequence>
<feature type="domain" description="TIR" evidence="4">
    <location>
        <begin position="20"/>
        <end position="196"/>
    </location>
</feature>
<evidence type="ECO:0000256" key="3">
    <source>
        <dbReference type="ARBA" id="ARBA00023027"/>
    </source>
</evidence>
<dbReference type="PROSITE" id="PS50104">
    <property type="entry name" value="TIR"/>
    <property type="match status" value="1"/>
</dbReference>
<accession>A0AAP0GI62</accession>
<dbReference type="Gene3D" id="3.40.50.300">
    <property type="entry name" value="P-loop containing nucleotide triphosphate hydrolases"/>
    <property type="match status" value="1"/>
</dbReference>
<evidence type="ECO:0000313" key="5">
    <source>
        <dbReference type="EMBL" id="KAK9049542.1"/>
    </source>
</evidence>
<dbReference type="InterPro" id="IPR002182">
    <property type="entry name" value="NB-ARC"/>
</dbReference>
<dbReference type="Gene3D" id="3.40.50.10140">
    <property type="entry name" value="Toll/interleukin-1 receptor homology (TIR) domain"/>
    <property type="match status" value="1"/>
</dbReference>
<dbReference type="EMBL" id="JBCNJP010006188">
    <property type="protein sequence ID" value="KAK9049542.1"/>
    <property type="molecule type" value="Genomic_DNA"/>
</dbReference>
<evidence type="ECO:0000256" key="1">
    <source>
        <dbReference type="ARBA" id="ARBA00022614"/>
    </source>
</evidence>
<dbReference type="Pfam" id="PF23282">
    <property type="entry name" value="WHD_ROQ1"/>
    <property type="match status" value="1"/>
</dbReference>
<comment type="caution">
    <text evidence="5">The sequence shown here is derived from an EMBL/GenBank/DDBJ whole genome shotgun (WGS) entry which is preliminary data.</text>
</comment>
<dbReference type="AlphaFoldDB" id="A0AAP0GI62"/>
<reference evidence="5 6" key="1">
    <citation type="submission" date="2024-04" db="EMBL/GenBank/DDBJ databases">
        <title>The reference genome of an endangered Asteraceae, Deinandra increscens subsp. villosa, native to the Central Coast of California.</title>
        <authorList>
            <person name="Guilliams M."/>
            <person name="Hasenstab-Lehman K."/>
            <person name="Meyer R."/>
            <person name="Mcevoy S."/>
        </authorList>
    </citation>
    <scope>NUCLEOTIDE SEQUENCE [LARGE SCALE GENOMIC DNA]</scope>
    <source>
        <tissue evidence="5">Leaf</tissue>
    </source>
</reference>
<dbReference type="InterPro" id="IPR042197">
    <property type="entry name" value="Apaf_helical"/>
</dbReference>
<dbReference type="InterPro" id="IPR058192">
    <property type="entry name" value="WHD_ROQ1-like"/>
</dbReference>
<dbReference type="PANTHER" id="PTHR11017:SF585">
    <property type="entry name" value="TIR DOMAIN-CONTAINING PROTEIN"/>
    <property type="match status" value="1"/>
</dbReference>
<dbReference type="PANTHER" id="PTHR11017">
    <property type="entry name" value="LEUCINE-RICH REPEAT-CONTAINING PROTEIN"/>
    <property type="match status" value="1"/>
</dbReference>
<keyword evidence="3" id="KW-0520">NAD</keyword>
<dbReference type="GO" id="GO:0043531">
    <property type="term" value="F:ADP binding"/>
    <property type="evidence" value="ECO:0007669"/>
    <property type="project" value="InterPro"/>
</dbReference>
<evidence type="ECO:0000259" key="4">
    <source>
        <dbReference type="PROSITE" id="PS50104"/>
    </source>
</evidence>
<organism evidence="5 6">
    <name type="scientific">Deinandra increscens subsp. villosa</name>
    <dbReference type="NCBI Taxonomy" id="3103831"/>
    <lineage>
        <taxon>Eukaryota</taxon>
        <taxon>Viridiplantae</taxon>
        <taxon>Streptophyta</taxon>
        <taxon>Embryophyta</taxon>
        <taxon>Tracheophyta</taxon>
        <taxon>Spermatophyta</taxon>
        <taxon>Magnoliopsida</taxon>
        <taxon>eudicotyledons</taxon>
        <taxon>Gunneridae</taxon>
        <taxon>Pentapetalae</taxon>
        <taxon>asterids</taxon>
        <taxon>campanulids</taxon>
        <taxon>Asterales</taxon>
        <taxon>Asteraceae</taxon>
        <taxon>Asteroideae</taxon>
        <taxon>Heliantheae alliance</taxon>
        <taxon>Madieae</taxon>
        <taxon>Madiinae</taxon>
        <taxon>Deinandra</taxon>
    </lineage>
</organism>
<keyword evidence="1" id="KW-0433">Leucine-rich repeat</keyword>
<dbReference type="FunFam" id="3.40.50.10140:FF:000007">
    <property type="entry name" value="Disease resistance protein (TIR-NBS-LRR class)"/>
    <property type="match status" value="1"/>
</dbReference>
<dbReference type="InterPro" id="IPR027417">
    <property type="entry name" value="P-loop_NTPase"/>
</dbReference>
<dbReference type="SMART" id="SM00255">
    <property type="entry name" value="TIR"/>
    <property type="match status" value="1"/>
</dbReference>
<dbReference type="InterPro" id="IPR000157">
    <property type="entry name" value="TIR_dom"/>
</dbReference>
<dbReference type="SUPFAM" id="SSF52540">
    <property type="entry name" value="P-loop containing nucleoside triphosphate hydrolases"/>
    <property type="match status" value="1"/>
</dbReference>
<keyword evidence="6" id="KW-1185">Reference proteome</keyword>
<evidence type="ECO:0000313" key="6">
    <source>
        <dbReference type="Proteomes" id="UP001408789"/>
    </source>
</evidence>
<dbReference type="PRINTS" id="PR00364">
    <property type="entry name" value="DISEASERSIST"/>
</dbReference>
<protein>
    <recommendedName>
        <fullName evidence="4">TIR domain-containing protein</fullName>
    </recommendedName>
</protein>
<dbReference type="SUPFAM" id="SSF52200">
    <property type="entry name" value="Toll/Interleukin receptor TIR domain"/>
    <property type="match status" value="1"/>
</dbReference>
<dbReference type="GO" id="GO:0006952">
    <property type="term" value="P:defense response"/>
    <property type="evidence" value="ECO:0007669"/>
    <property type="project" value="InterPro"/>
</dbReference>
<dbReference type="InterPro" id="IPR035897">
    <property type="entry name" value="Toll_tir_struct_dom_sf"/>
</dbReference>
<dbReference type="GO" id="GO:0007165">
    <property type="term" value="P:signal transduction"/>
    <property type="evidence" value="ECO:0007669"/>
    <property type="project" value="InterPro"/>
</dbReference>
<name>A0AAP0GI62_9ASTR</name>
<evidence type="ECO:0000256" key="2">
    <source>
        <dbReference type="ARBA" id="ARBA00022737"/>
    </source>
</evidence>
<dbReference type="Proteomes" id="UP001408789">
    <property type="component" value="Unassembled WGS sequence"/>
</dbReference>